<dbReference type="PRINTS" id="PR00821">
    <property type="entry name" value="TAGLIPASE"/>
</dbReference>
<reference evidence="7" key="1">
    <citation type="submission" date="2005-10" db="EMBL/GenBank/DDBJ databases">
        <authorList>
            <person name="Loftus B.J."/>
            <person name="Nene V.M."/>
            <person name="Hannick L.I."/>
            <person name="Bidwell S."/>
            <person name="Haas B."/>
            <person name="Amedeo P."/>
            <person name="Orvis J."/>
            <person name="Wortman J.R."/>
            <person name="White O.R."/>
            <person name="Salzberg S."/>
            <person name="Shumway M."/>
            <person name="Koo H."/>
            <person name="Zhao Y."/>
            <person name="Holmes M."/>
            <person name="Miller J."/>
            <person name="Schatz M."/>
            <person name="Pop M."/>
            <person name="Pai G."/>
            <person name="Utterback T."/>
            <person name="Rogers Y.-H."/>
            <person name="Kravitz S."/>
            <person name="Fraser C.M."/>
        </authorList>
    </citation>
    <scope>NUCLEOTIDE SEQUENCE</scope>
    <source>
        <strain evidence="7">Liverpool</strain>
    </source>
</reference>
<dbReference type="eggNOG" id="ENOG502RYX8">
    <property type="taxonomic scope" value="Eukaryota"/>
</dbReference>
<dbReference type="OMA" id="PIMLITH"/>
<dbReference type="OrthoDB" id="7784780at2759"/>
<feature type="signal peptide" evidence="5">
    <location>
        <begin position="1"/>
        <end position="22"/>
    </location>
</feature>
<dbReference type="GO" id="GO:0016298">
    <property type="term" value="F:lipase activity"/>
    <property type="evidence" value="ECO:0007669"/>
    <property type="project" value="InterPro"/>
</dbReference>
<proteinExistence type="inferred from homology"/>
<evidence type="ECO:0000256" key="3">
    <source>
        <dbReference type="ARBA" id="ARBA00022525"/>
    </source>
</evidence>
<dbReference type="PhylomeDB" id="Q17NF8"/>
<dbReference type="InterPro" id="IPR000734">
    <property type="entry name" value="TAG_lipase"/>
</dbReference>
<dbReference type="GO" id="GO:0005615">
    <property type="term" value="C:extracellular space"/>
    <property type="evidence" value="ECO:0007669"/>
    <property type="project" value="TreeGrafter"/>
</dbReference>
<dbReference type="GO" id="GO:0016042">
    <property type="term" value="P:lipid catabolic process"/>
    <property type="evidence" value="ECO:0007669"/>
    <property type="project" value="TreeGrafter"/>
</dbReference>
<evidence type="ECO:0000256" key="2">
    <source>
        <dbReference type="ARBA" id="ARBA00010701"/>
    </source>
</evidence>
<keyword evidence="5" id="KW-0732">Signal</keyword>
<dbReference type="Pfam" id="PF00151">
    <property type="entry name" value="Lipase"/>
    <property type="match status" value="1"/>
</dbReference>
<dbReference type="VEuPathDB" id="VectorBase:AAEL000686"/>
<evidence type="ECO:0000259" key="6">
    <source>
        <dbReference type="Pfam" id="PF00151"/>
    </source>
</evidence>
<comment type="similarity">
    <text evidence="2 4">Belongs to the AB hydrolase superfamily. Lipase family.</text>
</comment>
<evidence type="ECO:0000313" key="8">
    <source>
        <dbReference type="Proteomes" id="UP000682892"/>
    </source>
</evidence>
<reference evidence="7" key="3">
    <citation type="submission" date="2012-09" db="EMBL/GenBank/DDBJ databases">
        <authorList>
            <consortium name="VectorBase"/>
        </authorList>
    </citation>
    <scope>NUCLEOTIDE SEQUENCE</scope>
    <source>
        <strain evidence="7">Liverpool</strain>
    </source>
</reference>
<dbReference type="KEGG" id="aag:5565897"/>
<dbReference type="Gene3D" id="3.40.50.1820">
    <property type="entry name" value="alpha/beta hydrolase"/>
    <property type="match status" value="1"/>
</dbReference>
<dbReference type="PANTHER" id="PTHR11610">
    <property type="entry name" value="LIPASE"/>
    <property type="match status" value="1"/>
</dbReference>
<keyword evidence="3" id="KW-0964">Secreted</keyword>
<feature type="chain" id="PRO_5030175561" evidence="5">
    <location>
        <begin position="23"/>
        <end position="345"/>
    </location>
</feature>
<dbReference type="PaxDb" id="7159-AAEL000686-PA"/>
<feature type="domain" description="Lipase" evidence="6">
    <location>
        <begin position="67"/>
        <end position="344"/>
    </location>
</feature>
<name>Q17NF8_AEDAE</name>
<evidence type="ECO:0000256" key="5">
    <source>
        <dbReference type="SAM" id="SignalP"/>
    </source>
</evidence>
<organism evidence="7 8">
    <name type="scientific">Aedes aegypti</name>
    <name type="common">Yellowfever mosquito</name>
    <name type="synonym">Culex aegypti</name>
    <dbReference type="NCBI Taxonomy" id="7159"/>
    <lineage>
        <taxon>Eukaryota</taxon>
        <taxon>Metazoa</taxon>
        <taxon>Ecdysozoa</taxon>
        <taxon>Arthropoda</taxon>
        <taxon>Hexapoda</taxon>
        <taxon>Insecta</taxon>
        <taxon>Pterygota</taxon>
        <taxon>Neoptera</taxon>
        <taxon>Endopterygota</taxon>
        <taxon>Diptera</taxon>
        <taxon>Nematocera</taxon>
        <taxon>Culicoidea</taxon>
        <taxon>Culicidae</taxon>
        <taxon>Culicinae</taxon>
        <taxon>Aedini</taxon>
        <taxon>Aedes</taxon>
        <taxon>Stegomyia</taxon>
    </lineage>
</organism>
<gene>
    <name evidence="7" type="ORF">AaeL_AAEL000686</name>
</gene>
<protein>
    <submittedName>
        <fullName evidence="7">AAEL000686-PA</fullName>
    </submittedName>
</protein>
<evidence type="ECO:0000256" key="1">
    <source>
        <dbReference type="ARBA" id="ARBA00004613"/>
    </source>
</evidence>
<dbReference type="PANTHER" id="PTHR11610:SF178">
    <property type="entry name" value="LIPASE MEMBER H-A-LIKE PROTEIN"/>
    <property type="match status" value="1"/>
</dbReference>
<dbReference type="Proteomes" id="UP000682892">
    <property type="component" value="Chromosome 2"/>
</dbReference>
<dbReference type="SUPFAM" id="SSF53474">
    <property type="entry name" value="alpha/beta-Hydrolases"/>
    <property type="match status" value="1"/>
</dbReference>
<comment type="subcellular location">
    <subcellularLocation>
        <location evidence="1">Secreted</location>
    </subcellularLocation>
</comment>
<evidence type="ECO:0000313" key="7">
    <source>
        <dbReference type="EMBL" id="EAT48260.1"/>
    </source>
</evidence>
<dbReference type="InterPro" id="IPR013818">
    <property type="entry name" value="Lipase"/>
</dbReference>
<dbReference type="HOGENOM" id="CLU_027171_2_3_1"/>
<accession>Q17NF8</accession>
<dbReference type="STRING" id="7159.Q17NF8"/>
<dbReference type="AlphaFoldDB" id="Q17NF8"/>
<reference evidence="7" key="2">
    <citation type="journal article" date="2007" name="Science">
        <title>Genome sequence of Aedes aegypti, a major arbovirus vector.</title>
        <authorList>
            <person name="Nene V."/>
            <person name="Wortman J.R."/>
            <person name="Lawson D."/>
            <person name="Haas B."/>
            <person name="Kodira C."/>
            <person name="Tu Z.J."/>
            <person name="Loftus B."/>
            <person name="Xi Z."/>
            <person name="Megy K."/>
            <person name="Grabherr M."/>
            <person name="Ren Q."/>
            <person name="Zdobnov E.M."/>
            <person name="Lobo N.F."/>
            <person name="Campbell K.S."/>
            <person name="Brown S.E."/>
            <person name="Bonaldo M.F."/>
            <person name="Zhu J."/>
            <person name="Sinkins S.P."/>
            <person name="Hogenkamp D.G."/>
            <person name="Amedeo P."/>
            <person name="Arensburger P."/>
            <person name="Atkinson P.W."/>
            <person name="Bidwell S."/>
            <person name="Biedler J."/>
            <person name="Birney E."/>
            <person name="Bruggner R.V."/>
            <person name="Costas J."/>
            <person name="Coy M.R."/>
            <person name="Crabtree J."/>
            <person name="Crawford M."/>
            <person name="Debruyn B."/>
            <person name="Decaprio D."/>
            <person name="Eiglmeier K."/>
            <person name="Eisenstadt E."/>
            <person name="El-Dorry H."/>
            <person name="Gelbart W.M."/>
            <person name="Gomes S.L."/>
            <person name="Hammond M."/>
            <person name="Hannick L.I."/>
            <person name="Hogan J.R."/>
            <person name="Holmes M.H."/>
            <person name="Jaffe D."/>
            <person name="Johnston J.S."/>
            <person name="Kennedy R.C."/>
            <person name="Koo H."/>
            <person name="Kravitz S."/>
            <person name="Kriventseva E.V."/>
            <person name="Kulp D."/>
            <person name="Labutti K."/>
            <person name="Lee E."/>
            <person name="Li S."/>
            <person name="Lovin D.D."/>
            <person name="Mao C."/>
            <person name="Mauceli E."/>
            <person name="Menck C.F."/>
            <person name="Miller J.R."/>
            <person name="Montgomery P."/>
            <person name="Mori A."/>
            <person name="Nascimento A.L."/>
            <person name="Naveira H.F."/>
            <person name="Nusbaum C."/>
            <person name="O'leary S."/>
            <person name="Orvis J."/>
            <person name="Pertea M."/>
            <person name="Quesneville H."/>
            <person name="Reidenbach K.R."/>
            <person name="Rogers Y.H."/>
            <person name="Roth C.W."/>
            <person name="Schneider J.R."/>
            <person name="Schatz M."/>
            <person name="Shumway M."/>
            <person name="Stanke M."/>
            <person name="Stinson E.O."/>
            <person name="Tubio J.M."/>
            <person name="Vanzee J.P."/>
            <person name="Verjovski-Almeida S."/>
            <person name="Werner D."/>
            <person name="White O."/>
            <person name="Wyder S."/>
            <person name="Zeng Q."/>
            <person name="Zhao Q."/>
            <person name="Zhao Y."/>
            <person name="Hill C.A."/>
            <person name="Raikhel A.S."/>
            <person name="Soares M.B."/>
            <person name="Knudson D.L."/>
            <person name="Lee N.H."/>
            <person name="Galagan J."/>
            <person name="Salzberg S.L."/>
            <person name="Paulsen I.T."/>
            <person name="Dimopoulos G."/>
            <person name="Collins F.H."/>
            <person name="Birren B."/>
            <person name="Fraser-Liggett C.M."/>
            <person name="Severson D.W."/>
        </authorList>
    </citation>
    <scope>NUCLEOTIDE SEQUENCE [LARGE SCALE GENOMIC DNA]</scope>
    <source>
        <strain evidence="7">Liverpool</strain>
    </source>
</reference>
<evidence type="ECO:0000256" key="4">
    <source>
        <dbReference type="RuleBase" id="RU004262"/>
    </source>
</evidence>
<sequence length="345" mass="38100">MSLNSVVIPLIALISTLSSASCGLLNLFNTSSDYNLASAIDTAFAKSRNDIGLLLTGDVSTPIEEDVTFWCGNRLSPELNQTFLDDPDVHEKINFTKPIMLITHGWLDDHKKNWIQNTAQDAMENMDINVCVVGWGNLARYVYYQSARKHTLLVSKYMTEFINFLNKEGMALEDVSLAGHSLGAQICGQVGYNLKGKLGAIYGIDPAGPLFTFPLDNGLENRLDSSDAKYVQMIITSRGTLGVRKGEGHENFYPNGGDAPQPNCVLPLTSDAEMADQIVCSHLHATSLFRFSLDPKMIFKGRKCFNWMSYFLKSCSLNPANVIGVHSQKIGGDFYLRTSDDSPYV</sequence>
<dbReference type="EMBL" id="CH477199">
    <property type="protein sequence ID" value="EAT48260.1"/>
    <property type="molecule type" value="Genomic_DNA"/>
</dbReference>
<dbReference type="InterPro" id="IPR029058">
    <property type="entry name" value="AB_hydrolase_fold"/>
</dbReference>